<dbReference type="GO" id="GO:0042274">
    <property type="term" value="P:ribosomal small subunit biogenesis"/>
    <property type="evidence" value="ECO:0007669"/>
    <property type="project" value="TreeGrafter"/>
</dbReference>
<dbReference type="Pfam" id="PF00163">
    <property type="entry name" value="Ribosomal_S4"/>
    <property type="match status" value="1"/>
</dbReference>
<evidence type="ECO:0000256" key="8">
    <source>
        <dbReference type="ARBA" id="ARBA00035254"/>
    </source>
</evidence>
<dbReference type="Gene3D" id="1.10.1050.10">
    <property type="entry name" value="Ribosomal Protein S4 Delta 41, Chain A, domain 1"/>
    <property type="match status" value="1"/>
</dbReference>
<comment type="function">
    <text evidence="1 9">One of the primary rRNA binding proteins, it binds directly to 16S rRNA where it nucleates assembly of the body of the 30S subunit.</text>
</comment>
<evidence type="ECO:0000256" key="5">
    <source>
        <dbReference type="ARBA" id="ARBA00022980"/>
    </source>
</evidence>
<dbReference type="SUPFAM" id="SSF55174">
    <property type="entry name" value="Alpha-L RNA-binding motif"/>
    <property type="match status" value="1"/>
</dbReference>
<evidence type="ECO:0000313" key="13">
    <source>
        <dbReference type="Proteomes" id="UP000243333"/>
    </source>
</evidence>
<dbReference type="HAMAP" id="MF_01306_B">
    <property type="entry name" value="Ribosomal_uS4_B"/>
    <property type="match status" value="1"/>
</dbReference>
<dbReference type="InterPro" id="IPR005709">
    <property type="entry name" value="Ribosomal_uS4_bac-type"/>
</dbReference>
<evidence type="ECO:0000256" key="9">
    <source>
        <dbReference type="HAMAP-Rule" id="MF_01306"/>
    </source>
</evidence>
<dbReference type="NCBIfam" id="TIGR01017">
    <property type="entry name" value="rpsD_bact"/>
    <property type="match status" value="1"/>
</dbReference>
<keyword evidence="5 9" id="KW-0689">Ribosomal protein</keyword>
<evidence type="ECO:0000256" key="3">
    <source>
        <dbReference type="ARBA" id="ARBA00022730"/>
    </source>
</evidence>
<evidence type="ECO:0000313" key="12">
    <source>
        <dbReference type="EMBL" id="SDF51018.1"/>
    </source>
</evidence>
<evidence type="ECO:0000256" key="4">
    <source>
        <dbReference type="ARBA" id="ARBA00022884"/>
    </source>
</evidence>
<dbReference type="InterPro" id="IPR001912">
    <property type="entry name" value="Ribosomal_uS4_N"/>
</dbReference>
<dbReference type="GO" id="GO:0006412">
    <property type="term" value="P:translation"/>
    <property type="evidence" value="ECO:0007669"/>
    <property type="project" value="UniProtKB-UniRule"/>
</dbReference>
<dbReference type="GO" id="GO:0003735">
    <property type="term" value="F:structural constituent of ribosome"/>
    <property type="evidence" value="ECO:0007669"/>
    <property type="project" value="InterPro"/>
</dbReference>
<dbReference type="InterPro" id="IPR002942">
    <property type="entry name" value="S4_RNA-bd"/>
</dbReference>
<comment type="similarity">
    <text evidence="2 9">Belongs to the universal ribosomal protein uS4 family.</text>
</comment>
<dbReference type="RefSeq" id="WP_093690144.1">
    <property type="nucleotide sequence ID" value="NZ_FNBU01000013.1"/>
</dbReference>
<keyword evidence="3 9" id="KW-0699">rRNA-binding</keyword>
<comment type="function">
    <text evidence="9">With S5 and S12 plays an important role in translational accuracy.</text>
</comment>
<dbReference type="GO" id="GO:0019843">
    <property type="term" value="F:rRNA binding"/>
    <property type="evidence" value="ECO:0007669"/>
    <property type="project" value="UniProtKB-UniRule"/>
</dbReference>
<dbReference type="NCBIfam" id="NF003717">
    <property type="entry name" value="PRK05327.1"/>
    <property type="match status" value="1"/>
</dbReference>
<organism evidence="12 13">
    <name type="scientific">Sporolituus thermophilus DSM 23256</name>
    <dbReference type="NCBI Taxonomy" id="1123285"/>
    <lineage>
        <taxon>Bacteria</taxon>
        <taxon>Bacillati</taxon>
        <taxon>Bacillota</taxon>
        <taxon>Negativicutes</taxon>
        <taxon>Selenomonadales</taxon>
        <taxon>Sporomusaceae</taxon>
        <taxon>Sporolituus</taxon>
    </lineage>
</organism>
<dbReference type="AlphaFoldDB" id="A0A1G7LNB9"/>
<dbReference type="PANTHER" id="PTHR11831">
    <property type="entry name" value="30S 40S RIBOSOMAL PROTEIN"/>
    <property type="match status" value="1"/>
</dbReference>
<dbReference type="STRING" id="1123285.SAMN05660235_01832"/>
<dbReference type="FunFam" id="3.10.290.10:FF:000001">
    <property type="entry name" value="30S ribosomal protein S4"/>
    <property type="match status" value="1"/>
</dbReference>
<proteinExistence type="inferred from homology"/>
<name>A0A1G7LNB9_9FIRM</name>
<gene>
    <name evidence="9" type="primary">rpsD</name>
    <name evidence="12" type="ORF">SAMN05660235_01832</name>
</gene>
<dbReference type="SMART" id="SM01390">
    <property type="entry name" value="Ribosomal_S4"/>
    <property type="match status" value="1"/>
</dbReference>
<keyword evidence="13" id="KW-1185">Reference proteome</keyword>
<sequence>MARYTGPVCRQCRREGLKLYLKGDKCYSDKCPFSRRGYAPGQHGQARKKLSEYGLQLREKQKARRIYGILEGQFRTYFEKADRQKGITGENLLVMLERRLDNVVYRLGLAANRTQARQLVRHGHFTVNGRRVDIPSFQVKVGDVIQVHESSKESPLFKEIAEGLAHKTVPAWLELSANDMSGKVVRYPTREEIDVPIQEHLIVELYSR</sequence>
<dbReference type="OrthoDB" id="9803672at2"/>
<evidence type="ECO:0000256" key="1">
    <source>
        <dbReference type="ARBA" id="ARBA00003866"/>
    </source>
</evidence>
<comment type="subunit">
    <text evidence="7 9">Part of the 30S ribosomal subunit. Contacts protein S5. The interaction surface between S4 and S5 is involved in control of translational fidelity.</text>
</comment>
<feature type="domain" description="Small ribosomal subunit protein uS4 N-terminal" evidence="11">
    <location>
        <begin position="3"/>
        <end position="97"/>
    </location>
</feature>
<evidence type="ECO:0000259" key="10">
    <source>
        <dbReference type="SMART" id="SM00363"/>
    </source>
</evidence>
<accession>A0A1G7LNB9</accession>
<reference evidence="13" key="1">
    <citation type="submission" date="2016-10" db="EMBL/GenBank/DDBJ databases">
        <authorList>
            <person name="Varghese N."/>
            <person name="Submissions S."/>
        </authorList>
    </citation>
    <scope>NUCLEOTIDE SEQUENCE [LARGE SCALE GENOMIC DNA]</scope>
    <source>
        <strain evidence="13">DSM 23256</strain>
    </source>
</reference>
<dbReference type="InterPro" id="IPR036986">
    <property type="entry name" value="S4_RNA-bd_sf"/>
</dbReference>
<dbReference type="PANTHER" id="PTHR11831:SF4">
    <property type="entry name" value="SMALL RIBOSOMAL SUBUNIT PROTEIN US4M"/>
    <property type="match status" value="1"/>
</dbReference>
<dbReference type="PROSITE" id="PS50889">
    <property type="entry name" value="S4"/>
    <property type="match status" value="1"/>
</dbReference>
<dbReference type="EMBL" id="FNBU01000013">
    <property type="protein sequence ID" value="SDF51018.1"/>
    <property type="molecule type" value="Genomic_DNA"/>
</dbReference>
<dbReference type="SMART" id="SM00363">
    <property type="entry name" value="S4"/>
    <property type="match status" value="1"/>
</dbReference>
<dbReference type="CDD" id="cd00165">
    <property type="entry name" value="S4"/>
    <property type="match status" value="1"/>
</dbReference>
<dbReference type="InterPro" id="IPR022801">
    <property type="entry name" value="Ribosomal_uS4"/>
</dbReference>
<protein>
    <recommendedName>
        <fullName evidence="8 9">Small ribosomal subunit protein uS4</fullName>
    </recommendedName>
</protein>
<feature type="domain" description="RNA-binding S4" evidence="10">
    <location>
        <begin position="98"/>
        <end position="161"/>
    </location>
</feature>
<evidence type="ECO:0000256" key="6">
    <source>
        <dbReference type="ARBA" id="ARBA00023274"/>
    </source>
</evidence>
<evidence type="ECO:0000259" key="11">
    <source>
        <dbReference type="SMART" id="SM01390"/>
    </source>
</evidence>
<keyword evidence="6 9" id="KW-0687">Ribonucleoprotein</keyword>
<dbReference type="Proteomes" id="UP000243333">
    <property type="component" value="Unassembled WGS sequence"/>
</dbReference>
<dbReference type="Gene3D" id="3.10.290.10">
    <property type="entry name" value="RNA-binding S4 domain"/>
    <property type="match status" value="1"/>
</dbReference>
<dbReference type="GO" id="GO:0015935">
    <property type="term" value="C:small ribosomal subunit"/>
    <property type="evidence" value="ECO:0007669"/>
    <property type="project" value="InterPro"/>
</dbReference>
<dbReference type="Pfam" id="PF01479">
    <property type="entry name" value="S4"/>
    <property type="match status" value="1"/>
</dbReference>
<evidence type="ECO:0000256" key="2">
    <source>
        <dbReference type="ARBA" id="ARBA00007465"/>
    </source>
</evidence>
<keyword evidence="4 9" id="KW-0694">RNA-binding</keyword>
<evidence type="ECO:0000256" key="7">
    <source>
        <dbReference type="ARBA" id="ARBA00025813"/>
    </source>
</evidence>
<dbReference type="FunFam" id="1.10.1050.10:FF:000001">
    <property type="entry name" value="30S ribosomal protein S4"/>
    <property type="match status" value="1"/>
</dbReference>